<protein>
    <recommendedName>
        <fullName evidence="4">DUF3622 domain-containing protein</fullName>
    </recommendedName>
</protein>
<gene>
    <name evidence="2" type="ORF">AWJ07_19920</name>
</gene>
<feature type="region of interest" description="Disordered" evidence="1">
    <location>
        <begin position="85"/>
        <end position="109"/>
    </location>
</feature>
<accession>A0A106BYB9</accession>
<sequence length="109" mass="12228">MSDSKKYALRVIQIENTWKTEITRRMTSTKTIVSKSQDGFASEAEATAWGEQSLQGFLSKQADRNKRKTEKHLKAKSLAAAIAAESAVDEEELFDAEDDAEDEDDEELN</sequence>
<organism evidence="2">
    <name type="scientific">Shewanella frigidimarina</name>
    <dbReference type="NCBI Taxonomy" id="56812"/>
    <lineage>
        <taxon>Bacteria</taxon>
        <taxon>Pseudomonadati</taxon>
        <taxon>Pseudomonadota</taxon>
        <taxon>Gammaproteobacteria</taxon>
        <taxon>Alteromonadales</taxon>
        <taxon>Shewanellaceae</taxon>
        <taxon>Shewanella</taxon>
    </lineage>
</organism>
<evidence type="ECO:0000313" key="3">
    <source>
        <dbReference type="Proteomes" id="UP000055702"/>
    </source>
</evidence>
<reference evidence="2 3" key="1">
    <citation type="submission" date="2016-01" db="EMBL/GenBank/DDBJ databases">
        <title>Draft genome of the antarctic isolate Shewanella frigidimarina Ag06-30.</title>
        <authorList>
            <person name="Parmeciano Di Noto G."/>
            <person name="Vazquez S."/>
            <person name="Mac Cormack W."/>
            <person name="Iriarte A."/>
            <person name="Quiroga C."/>
        </authorList>
    </citation>
    <scope>NUCLEOTIDE SEQUENCE [LARGE SCALE GENOMIC DNA]</scope>
    <source>
        <strain evidence="2 3">Ag06-30</strain>
    </source>
</reference>
<dbReference type="EMBL" id="LRDC01000036">
    <property type="protein sequence ID" value="KVX00754.1"/>
    <property type="molecule type" value="Genomic_DNA"/>
</dbReference>
<dbReference type="InterPro" id="IPR022069">
    <property type="entry name" value="DUF3622"/>
</dbReference>
<evidence type="ECO:0000313" key="2">
    <source>
        <dbReference type="EMBL" id="KVX00754.1"/>
    </source>
</evidence>
<feature type="compositionally biased region" description="Acidic residues" evidence="1">
    <location>
        <begin position="87"/>
        <end position="109"/>
    </location>
</feature>
<dbReference type="RefSeq" id="WP_059746765.1">
    <property type="nucleotide sequence ID" value="NZ_JBOZOX010000002.1"/>
</dbReference>
<name>A0A106BYB9_SHEFR</name>
<evidence type="ECO:0008006" key="4">
    <source>
        <dbReference type="Google" id="ProtNLM"/>
    </source>
</evidence>
<dbReference type="AlphaFoldDB" id="A0A106BYB9"/>
<dbReference type="Proteomes" id="UP000055702">
    <property type="component" value="Unassembled WGS sequence"/>
</dbReference>
<proteinExistence type="predicted"/>
<comment type="caution">
    <text evidence="2">The sequence shown here is derived from an EMBL/GenBank/DDBJ whole genome shotgun (WGS) entry which is preliminary data.</text>
</comment>
<evidence type="ECO:0000256" key="1">
    <source>
        <dbReference type="SAM" id="MobiDB-lite"/>
    </source>
</evidence>
<dbReference type="Pfam" id="PF12286">
    <property type="entry name" value="DUF3622"/>
    <property type="match status" value="1"/>
</dbReference>